<dbReference type="EMBL" id="JBHUPB010000005">
    <property type="protein sequence ID" value="MFD2967280.1"/>
    <property type="molecule type" value="Genomic_DNA"/>
</dbReference>
<comment type="caution">
    <text evidence="3">The sequence shown here is derived from an EMBL/GenBank/DDBJ whole genome shotgun (WGS) entry which is preliminary data.</text>
</comment>
<name>A0ABW6BEX4_9SPHI</name>
<dbReference type="PANTHER" id="PTHR30157:SF0">
    <property type="entry name" value="NADPH-DEPENDENT FERRIC-CHELATE REDUCTASE"/>
    <property type="match status" value="1"/>
</dbReference>
<reference evidence="4" key="1">
    <citation type="journal article" date="2019" name="Int. J. Syst. Evol. Microbiol.">
        <title>The Global Catalogue of Microorganisms (GCM) 10K type strain sequencing project: providing services to taxonomists for standard genome sequencing and annotation.</title>
        <authorList>
            <consortium name="The Broad Institute Genomics Platform"/>
            <consortium name="The Broad Institute Genome Sequencing Center for Infectious Disease"/>
            <person name="Wu L."/>
            <person name="Ma J."/>
        </authorList>
    </citation>
    <scope>NUCLEOTIDE SEQUENCE [LARGE SCALE GENOMIC DNA]</scope>
    <source>
        <strain evidence="4">KCTC 22814</strain>
    </source>
</reference>
<accession>A0ABW6BEX4</accession>
<organism evidence="3 4">
    <name type="scientific">Sphingobacterium bambusae</name>
    <dbReference type="NCBI Taxonomy" id="662858"/>
    <lineage>
        <taxon>Bacteria</taxon>
        <taxon>Pseudomonadati</taxon>
        <taxon>Bacteroidota</taxon>
        <taxon>Sphingobacteriia</taxon>
        <taxon>Sphingobacteriales</taxon>
        <taxon>Sphingobacteriaceae</taxon>
        <taxon>Sphingobacterium</taxon>
    </lineage>
</organism>
<evidence type="ECO:0000256" key="1">
    <source>
        <dbReference type="ARBA" id="ARBA00035644"/>
    </source>
</evidence>
<dbReference type="InterPro" id="IPR007037">
    <property type="entry name" value="SIP_rossman_dom"/>
</dbReference>
<dbReference type="Gene3D" id="2.40.30.10">
    <property type="entry name" value="Translation factors"/>
    <property type="match status" value="1"/>
</dbReference>
<dbReference type="InterPro" id="IPR039374">
    <property type="entry name" value="SIP_fam"/>
</dbReference>
<evidence type="ECO:0000313" key="3">
    <source>
        <dbReference type="EMBL" id="MFD2967280.1"/>
    </source>
</evidence>
<dbReference type="InterPro" id="IPR017938">
    <property type="entry name" value="Riboflavin_synthase-like_b-brl"/>
</dbReference>
<protein>
    <submittedName>
        <fullName evidence="3">Siderophore-interacting protein</fullName>
    </submittedName>
</protein>
<dbReference type="InterPro" id="IPR039261">
    <property type="entry name" value="FNR_nucleotide-bd"/>
</dbReference>
<dbReference type="Gene3D" id="3.40.50.80">
    <property type="entry name" value="Nucleotide-binding domain of ferredoxin-NADP reductase (FNR) module"/>
    <property type="match status" value="1"/>
</dbReference>
<dbReference type="Pfam" id="PF04954">
    <property type="entry name" value="SIP"/>
    <property type="match status" value="1"/>
</dbReference>
<keyword evidence="4" id="KW-1185">Reference proteome</keyword>
<dbReference type="RefSeq" id="WP_320185031.1">
    <property type="nucleotide sequence ID" value="NZ_CP138332.1"/>
</dbReference>
<dbReference type="PANTHER" id="PTHR30157">
    <property type="entry name" value="FERRIC REDUCTASE, NADPH-DEPENDENT"/>
    <property type="match status" value="1"/>
</dbReference>
<dbReference type="InterPro" id="IPR017927">
    <property type="entry name" value="FAD-bd_FR_type"/>
</dbReference>
<dbReference type="CDD" id="cd06193">
    <property type="entry name" value="siderophore_interacting"/>
    <property type="match status" value="1"/>
</dbReference>
<evidence type="ECO:0000313" key="4">
    <source>
        <dbReference type="Proteomes" id="UP001597525"/>
    </source>
</evidence>
<comment type="similarity">
    <text evidence="1">Belongs to the SIP oxidoreductase family.</text>
</comment>
<dbReference type="InterPro" id="IPR013113">
    <property type="entry name" value="SIP_FAD-bd"/>
</dbReference>
<dbReference type="Proteomes" id="UP001597525">
    <property type="component" value="Unassembled WGS sequence"/>
</dbReference>
<proteinExistence type="inferred from homology"/>
<gene>
    <name evidence="3" type="ORF">ACFS7Y_07770</name>
</gene>
<dbReference type="Pfam" id="PF08021">
    <property type="entry name" value="FAD_binding_9"/>
    <property type="match status" value="1"/>
</dbReference>
<dbReference type="PROSITE" id="PS51384">
    <property type="entry name" value="FAD_FR"/>
    <property type="match status" value="1"/>
</dbReference>
<dbReference type="SUPFAM" id="SSF63380">
    <property type="entry name" value="Riboflavin synthase domain-like"/>
    <property type="match status" value="1"/>
</dbReference>
<evidence type="ECO:0000259" key="2">
    <source>
        <dbReference type="PROSITE" id="PS51384"/>
    </source>
</evidence>
<sequence>MPKVPKWMADAMQSLFSGMYHPVRVTQIEDVAVGLRSVRFEGSFANMKKDFIPGNVIEFRISDTEFRHYTPSYFSREKGICEVFFYLHDKGPGSRWVEGLREGDTLDLLGPGGKIKYDLSCRTHLAFGDETSLGLLRCISSEAENRGDRFVGIAELDDGHAHWPQLLGLKASSVCLSGGKAGVDAIGKLQELLEAGMDSERTAVYLTGNARSILSLRKFLLEHGFSRRQVHTEPYWAEGKPGL</sequence>
<feature type="domain" description="FAD-binding FR-type" evidence="2">
    <location>
        <begin position="18"/>
        <end position="118"/>
    </location>
</feature>